<keyword evidence="9" id="KW-1185">Reference proteome</keyword>
<gene>
    <name evidence="8" type="ORF">TeGR_g7260</name>
</gene>
<feature type="transmembrane region" description="Helical" evidence="6">
    <location>
        <begin position="1033"/>
        <end position="1053"/>
    </location>
</feature>
<feature type="transmembrane region" description="Helical" evidence="6">
    <location>
        <begin position="967"/>
        <end position="985"/>
    </location>
</feature>
<feature type="transmembrane region" description="Helical" evidence="6">
    <location>
        <begin position="997"/>
        <end position="1021"/>
    </location>
</feature>
<dbReference type="InterPro" id="IPR053958">
    <property type="entry name" value="HMGCR/SNAP/NPC1-like_SSD"/>
</dbReference>
<evidence type="ECO:0000313" key="9">
    <source>
        <dbReference type="Proteomes" id="UP001165060"/>
    </source>
</evidence>
<feature type="transmembrane region" description="Helical" evidence="6">
    <location>
        <begin position="1074"/>
        <end position="1094"/>
    </location>
</feature>
<evidence type="ECO:0000256" key="3">
    <source>
        <dbReference type="ARBA" id="ARBA00022989"/>
    </source>
</evidence>
<dbReference type="PROSITE" id="PS50156">
    <property type="entry name" value="SSD"/>
    <property type="match status" value="1"/>
</dbReference>
<keyword evidence="2 6" id="KW-0812">Transmembrane</keyword>
<evidence type="ECO:0000256" key="5">
    <source>
        <dbReference type="ARBA" id="ARBA00023180"/>
    </source>
</evidence>
<feature type="transmembrane region" description="Helical" evidence="6">
    <location>
        <begin position="2038"/>
        <end position="2060"/>
    </location>
</feature>
<name>A0ABQ6M9V3_9STRA</name>
<comment type="subcellular location">
    <subcellularLocation>
        <location evidence="1">Membrane</location>
        <topology evidence="1">Multi-pass membrane protein</topology>
    </subcellularLocation>
</comment>
<dbReference type="Proteomes" id="UP001165060">
    <property type="component" value="Unassembled WGS sequence"/>
</dbReference>
<reference evidence="8 9" key="1">
    <citation type="journal article" date="2023" name="Commun. Biol.">
        <title>Genome analysis of Parmales, the sister group of diatoms, reveals the evolutionary specialization of diatoms from phago-mixotrophs to photoautotrophs.</title>
        <authorList>
            <person name="Ban H."/>
            <person name="Sato S."/>
            <person name="Yoshikawa S."/>
            <person name="Yamada K."/>
            <person name="Nakamura Y."/>
            <person name="Ichinomiya M."/>
            <person name="Sato N."/>
            <person name="Blanc-Mathieu R."/>
            <person name="Endo H."/>
            <person name="Kuwata A."/>
            <person name="Ogata H."/>
        </authorList>
    </citation>
    <scope>NUCLEOTIDE SEQUENCE [LARGE SCALE GENOMIC DNA]</scope>
</reference>
<dbReference type="PANTHER" id="PTHR46022:SF1">
    <property type="entry name" value="PROTEIN PATCHED"/>
    <property type="match status" value="1"/>
</dbReference>
<evidence type="ECO:0000256" key="4">
    <source>
        <dbReference type="ARBA" id="ARBA00023136"/>
    </source>
</evidence>
<evidence type="ECO:0000256" key="6">
    <source>
        <dbReference type="SAM" id="Phobius"/>
    </source>
</evidence>
<evidence type="ECO:0000256" key="1">
    <source>
        <dbReference type="ARBA" id="ARBA00004141"/>
    </source>
</evidence>
<feature type="transmembrane region" description="Helical" evidence="6">
    <location>
        <begin position="2072"/>
        <end position="2099"/>
    </location>
</feature>
<dbReference type="Pfam" id="PF12349">
    <property type="entry name" value="Sterol-sensing"/>
    <property type="match status" value="1"/>
</dbReference>
<comment type="caution">
    <text evidence="8">The sequence shown here is derived from an EMBL/GenBank/DDBJ whole genome shotgun (WGS) entry which is preliminary data.</text>
</comment>
<evidence type="ECO:0000256" key="2">
    <source>
        <dbReference type="ARBA" id="ARBA00022692"/>
    </source>
</evidence>
<dbReference type="InterPro" id="IPR000731">
    <property type="entry name" value="SSD"/>
</dbReference>
<dbReference type="SUPFAM" id="SSF82866">
    <property type="entry name" value="Multidrug efflux transporter AcrB transmembrane domain"/>
    <property type="match status" value="1"/>
</dbReference>
<feature type="domain" description="SSD" evidence="7">
    <location>
        <begin position="966"/>
        <end position="1125"/>
    </location>
</feature>
<accession>A0ABQ6M9V3</accession>
<evidence type="ECO:0000313" key="8">
    <source>
        <dbReference type="EMBL" id="GMI22180.1"/>
    </source>
</evidence>
<feature type="transmembrane region" description="Helical" evidence="6">
    <location>
        <begin position="1100"/>
        <end position="1122"/>
    </location>
</feature>
<feature type="transmembrane region" description="Helical" evidence="6">
    <location>
        <begin position="1163"/>
        <end position="1180"/>
    </location>
</feature>
<dbReference type="Gene3D" id="1.20.1640.10">
    <property type="entry name" value="Multidrug efflux transporter AcrB transmembrane domain"/>
    <property type="match status" value="1"/>
</dbReference>
<feature type="transmembrane region" description="Helical" evidence="6">
    <location>
        <begin position="2105"/>
        <end position="2127"/>
    </location>
</feature>
<dbReference type="PANTHER" id="PTHR46022">
    <property type="entry name" value="PROTEIN PATCHED"/>
    <property type="match status" value="1"/>
</dbReference>
<organism evidence="8 9">
    <name type="scientific">Tetraparma gracilis</name>
    <dbReference type="NCBI Taxonomy" id="2962635"/>
    <lineage>
        <taxon>Eukaryota</taxon>
        <taxon>Sar</taxon>
        <taxon>Stramenopiles</taxon>
        <taxon>Ochrophyta</taxon>
        <taxon>Bolidophyceae</taxon>
        <taxon>Parmales</taxon>
        <taxon>Triparmaceae</taxon>
        <taxon>Tetraparma</taxon>
    </lineage>
</organism>
<sequence length="2128" mass="232568">MGADNKADGDSSATPATPDPVQQDFWWKLGYAVSKNHCKVIITGIIMSILLTSLIVTHGELELSIGKLWIKEGGTVYEEIEFMSDNTVAAGQDVVLIDASLKFKNGDDVPTNKDIMDPKFMNTYKDYIHDNLMSINATVTDENGDVHDVTATDVFRTADGAFMRLSPVDCYIEGGYDYFGEAIETCPVGTSFFSAPYSAGSDDAVAMVPDAYITPYNWCHFARAWPFASLFVADSNDAPGTPFVPQEAGICRGFMSGKTLDEPQYADLQELNDFVAFKTYDLMRGSIDLMEATGLKNVPAAAGGEAVEEVELEPLMQCIVIGNDAGMTTNECCDYLNTVAVPGVMGSMPNHNTGDYSNEMTCTQTHGDAGTVCYETGVAVLEAATLMLGDDFLASFVETCAPLRAAVETTAPAEEAPAEEVEETFDCYILGNMAGAATTECCDYLAGPAVNGIIASMPNHKTGDYSNDLTCLSETCYAASVYALEGASAMLGDDFASDFVATCTPMIAAESGGGGGGGAEETPAEEWNAYYTTEDPVEPCAILGFPLGDTTTDCCAYLGTEAVTGLLAGLPSGTYSIDMTCRETTCKDVVSAALDLAGTMLGSDYSTSYNEACAPLLEPPPPPVDAESVECTVGDVDLGYISSDCCTLLANEDGALDFNPASDSFGFTTYDNQLACTCLNAVQALLEANAEANGDDEAVATDAFDMVMNVECAWHSVKTPSTGTYGCNRESGSSKKDGCKNPFFQLGYAQKDECDVTFAEYKADPTLLYNCTRFDHYQEHALRDDEASYKHSSEMHYMALNLTALVYKSGVGNNFWRPDDVDFSLPLLSQHEMKQYIYGNHRSQTGPTAGAHKWCTSVPLVGGSGVSSFANFGCGGACNQTSTVVALQTIYFHLSPILLSQEWSNYFNASFTEEKVQDALTDFKRQLMEDVNGLDFENEEEPIGVMVAAFVNDAFNWTIQEASAGSAPLGLFGLVNLLVYACIAFHRMPLKKSRYMLGVLGVLTVFAGIGSGLGVASLLGIKFNTTSVQVLQFLMSGLGVDDMFILAASFYTFDDSVTDDHEVAANCLSKIGPSITLTSITNIIAFSFGTMTPLPITVAFTKMCALCVMFIYLNVVLVFTAICSWHACMKRKDASLLEKFSAELNNGVNLFARWYASMATGRIGSVVILGTCSVFFYVIYEEGYTKMQQGLSFEHLFAPGSKEAEFWKIQDAHFGFMPFSIVARDVDWSRMGNLLYTMQRAVEADDCQTDLCLCTASSDPAACADWGGNNAVHEPRAADGLDLGIRIPFPTQIESDCSLAFADWSDCVGSWYPYRRGDDMELYDSASRAEEVPVLLKAAKEKATAEGKDEAKINNMGVDFCVFKREKAFKACDQWNIGYDVDQAAEAGLTVYEEQHVTISPPGCGGDTFTLTSPSDGASTTADLCSPNTAADWQAAVNGLTGVGTVFVSRHDATTASGAAAHEYRITFLTYNGDAGTLVPGGTAIGGTAVDINDNNGATDFVAEYLKGQAKGASEEFYDEFYNKVPWFEDECAQYPDEEDCAEPPQSWVEPYANLVENFGINWMHVFVLWGLPCWYGLFYGPGDMLGNAGFPVPSSIREQKDYCIQAFTSEDAYGVRCEDGFHGEKTDVFGNGKCGANYGFTWSKDEATFDCCQEDEVVEVDATAQQDCSSESSAERNCRDCRAEHFTHYGKDEQDPDKGEWYVPPNFDTHMMLNNELSGTMEMLREYVFDPLSMDVVTEFDQDPENGNPEKVLYINDGRLDAKYTQNRANATQPWGHGPNDLVSGNWSFWPLSELFFPFPPETENELFQKHMWGENVEAGFECTEHEYPDGTVGHHPCVNKTDPEIFLSKCTAMPLYWFTCEATNGTGWRGTGREPCWKGQEWIDIMNAAAPVYHLSIHPEHFDECLRHMINMDDFWKVIGPKFACACDPSEEKDGTLPPDTCKANPDKITDSNPDGYFTDCSLRDLGDRDLLPVKYVEVVMIANGLDDTQKYVELIKWTRDVTTQFNDKYDGRFNVFPTGIPIIFWEQYVSLWDTIISSALTSCICVWVVMFTAFLFIQPESCQGARKYATAMWTSFLLVVNLMLITFSLLCLMGMSDIWLNGIPAMTLIASVGVAVEFTSHLTFA</sequence>
<keyword evidence="3 6" id="KW-1133">Transmembrane helix</keyword>
<proteinExistence type="predicted"/>
<keyword evidence="5" id="KW-0325">Glycoprotein</keyword>
<evidence type="ECO:0000259" key="7">
    <source>
        <dbReference type="PROSITE" id="PS50156"/>
    </source>
</evidence>
<dbReference type="EMBL" id="BRYB01000076">
    <property type="protein sequence ID" value="GMI22180.1"/>
    <property type="molecule type" value="Genomic_DNA"/>
</dbReference>
<keyword evidence="4 6" id="KW-0472">Membrane</keyword>
<protein>
    <recommendedName>
        <fullName evidence="7">SSD domain-containing protein</fullName>
    </recommendedName>
</protein>